<keyword evidence="2" id="KW-0805">Transcription regulation</keyword>
<comment type="caution">
    <text evidence="7">The sequence shown here is derived from an EMBL/GenBank/DDBJ whole genome shotgun (WGS) entry which is preliminary data.</text>
</comment>
<keyword evidence="4" id="KW-0804">Transcription</keyword>
<accession>A0A9W4PBL6</accession>
<dbReference type="GO" id="GO:0006352">
    <property type="term" value="P:DNA-templated transcription initiation"/>
    <property type="evidence" value="ECO:0007669"/>
    <property type="project" value="InterPro"/>
</dbReference>
<dbReference type="GO" id="GO:0016987">
    <property type="term" value="F:sigma factor activity"/>
    <property type="evidence" value="ECO:0007669"/>
    <property type="project" value="UniProtKB-KW"/>
</dbReference>
<dbReference type="InterPro" id="IPR007627">
    <property type="entry name" value="RNA_pol_sigma70_r2"/>
</dbReference>
<gene>
    <name evidence="7" type="primary">sigW_2</name>
    <name evidence="7" type="ORF">SRABI133_01509</name>
</gene>
<evidence type="ECO:0000256" key="2">
    <source>
        <dbReference type="ARBA" id="ARBA00023015"/>
    </source>
</evidence>
<dbReference type="Gene3D" id="1.10.10.10">
    <property type="entry name" value="Winged helix-like DNA-binding domain superfamily/Winged helix DNA-binding domain"/>
    <property type="match status" value="1"/>
</dbReference>
<dbReference type="CDD" id="cd06171">
    <property type="entry name" value="Sigma70_r4"/>
    <property type="match status" value="1"/>
</dbReference>
<evidence type="ECO:0000313" key="7">
    <source>
        <dbReference type="EMBL" id="CAH0184490.1"/>
    </source>
</evidence>
<evidence type="ECO:0000259" key="5">
    <source>
        <dbReference type="Pfam" id="PF04542"/>
    </source>
</evidence>
<dbReference type="AlphaFoldDB" id="A0A9W4PBL6"/>
<dbReference type="InterPro" id="IPR013325">
    <property type="entry name" value="RNA_pol_sigma_r2"/>
</dbReference>
<dbReference type="Pfam" id="PF04542">
    <property type="entry name" value="Sigma70_r2"/>
    <property type="match status" value="1"/>
</dbReference>
<evidence type="ECO:0000256" key="1">
    <source>
        <dbReference type="ARBA" id="ARBA00010641"/>
    </source>
</evidence>
<keyword evidence="3" id="KW-0731">Sigma factor</keyword>
<dbReference type="InterPro" id="IPR014284">
    <property type="entry name" value="RNA_pol_sigma-70_dom"/>
</dbReference>
<dbReference type="InterPro" id="IPR039425">
    <property type="entry name" value="RNA_pol_sigma-70-like"/>
</dbReference>
<sequence length="182" mass="21495">MENKTDFDVENKEIIIEDIMNKYSKDVYLLAYSFVRDQGLAEDISQEVFIKCYKNIEKFRRDASIKTWVYRITVNTSKDFIRKKSFRVLKYSKLFLENFKKSESSEEVFLKQNQNAQILHKVLSLSQKYREVVVLYYFQDLKVSEIGETLGINTNTVKTRLTRGRSILKENLIFEKGDALNG</sequence>
<dbReference type="InterPro" id="IPR036388">
    <property type="entry name" value="WH-like_DNA-bd_sf"/>
</dbReference>
<evidence type="ECO:0000313" key="8">
    <source>
        <dbReference type="Proteomes" id="UP000789326"/>
    </source>
</evidence>
<comment type="similarity">
    <text evidence="1">Belongs to the sigma-70 factor family. ECF subfamily.</text>
</comment>
<dbReference type="EMBL" id="CAKKMG010000014">
    <property type="protein sequence ID" value="CAH0184490.1"/>
    <property type="molecule type" value="Genomic_DNA"/>
</dbReference>
<dbReference type="InterPro" id="IPR013249">
    <property type="entry name" value="RNA_pol_sigma70_r4_t2"/>
</dbReference>
<evidence type="ECO:0000256" key="3">
    <source>
        <dbReference type="ARBA" id="ARBA00023082"/>
    </source>
</evidence>
<dbReference type="Proteomes" id="UP000789326">
    <property type="component" value="Unassembled WGS sequence"/>
</dbReference>
<name>A0A9W4PBL6_9BACI</name>
<reference evidence="7" key="1">
    <citation type="submission" date="2021-11" db="EMBL/GenBank/DDBJ databases">
        <authorList>
            <person name="Bulgarelli D."/>
        </authorList>
    </citation>
    <scope>NUCLEOTIDE SEQUENCE</scope>
    <source>
        <strain evidence="7">Bi133</strain>
    </source>
</reference>
<dbReference type="NCBIfam" id="TIGR02937">
    <property type="entry name" value="sigma70-ECF"/>
    <property type="match status" value="1"/>
</dbReference>
<evidence type="ECO:0000259" key="6">
    <source>
        <dbReference type="Pfam" id="PF08281"/>
    </source>
</evidence>
<dbReference type="RefSeq" id="WP_230301390.1">
    <property type="nucleotide sequence ID" value="NZ_CAKKMG010000014.1"/>
</dbReference>
<dbReference type="SUPFAM" id="SSF88946">
    <property type="entry name" value="Sigma2 domain of RNA polymerase sigma factors"/>
    <property type="match status" value="1"/>
</dbReference>
<evidence type="ECO:0000256" key="4">
    <source>
        <dbReference type="ARBA" id="ARBA00023163"/>
    </source>
</evidence>
<dbReference type="PANTHER" id="PTHR43133:SF60">
    <property type="entry name" value="RNA POLYMERASE SIGMA FACTOR SIGV"/>
    <property type="match status" value="1"/>
</dbReference>
<dbReference type="InterPro" id="IPR013324">
    <property type="entry name" value="RNA_pol_sigma_r3/r4-like"/>
</dbReference>
<dbReference type="SUPFAM" id="SSF88659">
    <property type="entry name" value="Sigma3 and sigma4 domains of RNA polymerase sigma factors"/>
    <property type="match status" value="1"/>
</dbReference>
<protein>
    <submittedName>
        <fullName evidence="7">ECF RNA polymerase sigma factor SigW</fullName>
    </submittedName>
</protein>
<dbReference type="Pfam" id="PF08281">
    <property type="entry name" value="Sigma70_r4_2"/>
    <property type="match status" value="1"/>
</dbReference>
<organism evidence="7 8">
    <name type="scientific">Peribacillus simplex</name>
    <dbReference type="NCBI Taxonomy" id="1478"/>
    <lineage>
        <taxon>Bacteria</taxon>
        <taxon>Bacillati</taxon>
        <taxon>Bacillota</taxon>
        <taxon>Bacilli</taxon>
        <taxon>Bacillales</taxon>
        <taxon>Bacillaceae</taxon>
        <taxon>Peribacillus</taxon>
    </lineage>
</organism>
<dbReference type="GO" id="GO:0003677">
    <property type="term" value="F:DNA binding"/>
    <property type="evidence" value="ECO:0007669"/>
    <property type="project" value="InterPro"/>
</dbReference>
<dbReference type="Gene3D" id="1.10.1740.10">
    <property type="match status" value="1"/>
</dbReference>
<feature type="domain" description="RNA polymerase sigma factor 70 region 4 type 2" evidence="6">
    <location>
        <begin position="117"/>
        <end position="166"/>
    </location>
</feature>
<feature type="domain" description="RNA polymerase sigma-70 region 2" evidence="5">
    <location>
        <begin position="21"/>
        <end position="85"/>
    </location>
</feature>
<proteinExistence type="inferred from homology"/>
<dbReference type="PANTHER" id="PTHR43133">
    <property type="entry name" value="RNA POLYMERASE ECF-TYPE SIGMA FACTO"/>
    <property type="match status" value="1"/>
</dbReference>